<dbReference type="GeneID" id="7448666"/>
<dbReference type="GO" id="GO:0006086">
    <property type="term" value="P:pyruvate decarboxylation to acetyl-CoA"/>
    <property type="evidence" value="ECO:0007669"/>
    <property type="project" value="InterPro"/>
</dbReference>
<dbReference type="eggNOG" id="KOG0557">
    <property type="taxonomic scope" value="Eukaryota"/>
</dbReference>
<dbReference type="HOGENOM" id="CLU_848618_0_0_1"/>
<dbReference type="STRING" id="35128.B8BTR7"/>
<sequence>MNRRWLSSGELPYHIVVGMPALSPTMSSGTISKWNVGDGDSFSAGDSLAVIETDKATIDFEAQDDGIVAKLLVPEGGGELEVGVPILVTVEDEGDVAAFANFVPDASGGDAAPVEETAAAARAPTPAAAPAVNLPYHIVVGMPALSPTMDAGTISKWNIAEGESFAAGDSIAVIETDKATIDFEAQDDGVLAKILVQHGGEVAVGVPIMVTVEEESDVAAFKDFVAGSAPDSSATEASSPAPVDVVKVEQPVAPAAQAAAAAPVPVPVAAAPVDQAPASPVTSSEAISLGGSPWGKLAAERSPLAKALAAQQQQYIEKYGSTGHATIV</sequence>
<dbReference type="GO" id="GO:0045254">
    <property type="term" value="C:pyruvate dehydrogenase complex"/>
    <property type="evidence" value="ECO:0007669"/>
    <property type="project" value="InterPro"/>
</dbReference>
<evidence type="ECO:0000313" key="5">
    <source>
        <dbReference type="Proteomes" id="UP000001449"/>
    </source>
</evidence>
<keyword evidence="2" id="KW-0809">Transit peptide</keyword>
<evidence type="ECO:0000259" key="3">
    <source>
        <dbReference type="PROSITE" id="PS50968"/>
    </source>
</evidence>
<dbReference type="Proteomes" id="UP000001449">
    <property type="component" value="Chromosome 2"/>
</dbReference>
<dbReference type="InterPro" id="IPR000089">
    <property type="entry name" value="Biotin_lipoyl"/>
</dbReference>
<name>B8BTR7_THAPS</name>
<accession>B8BTR7</accession>
<dbReference type="GO" id="GO:0004742">
    <property type="term" value="F:dihydrolipoyllysine-residue acetyltransferase activity"/>
    <property type="evidence" value="ECO:0000318"/>
    <property type="project" value="GO_Central"/>
</dbReference>
<dbReference type="KEGG" id="tps:THAPSDRAFT_21177"/>
<dbReference type="InterPro" id="IPR011053">
    <property type="entry name" value="Single_hybrid_motif"/>
</dbReference>
<keyword evidence="4" id="KW-0012">Acyltransferase</keyword>
<dbReference type="AlphaFoldDB" id="B8BTR7"/>
<dbReference type="InterPro" id="IPR003016">
    <property type="entry name" value="2-oxoA_DH_lipoyl-BS"/>
</dbReference>
<reference evidence="4 5" key="2">
    <citation type="journal article" date="2008" name="Nature">
        <title>The Phaeodactylum genome reveals the evolutionary history of diatom genomes.</title>
        <authorList>
            <person name="Bowler C."/>
            <person name="Allen A.E."/>
            <person name="Badger J.H."/>
            <person name="Grimwood J."/>
            <person name="Jabbari K."/>
            <person name="Kuo A."/>
            <person name="Maheswari U."/>
            <person name="Martens C."/>
            <person name="Maumus F."/>
            <person name="Otillar R.P."/>
            <person name="Rayko E."/>
            <person name="Salamov A."/>
            <person name="Vandepoele K."/>
            <person name="Beszteri B."/>
            <person name="Gruber A."/>
            <person name="Heijde M."/>
            <person name="Katinka M."/>
            <person name="Mock T."/>
            <person name="Valentin K."/>
            <person name="Verret F."/>
            <person name="Berges J.A."/>
            <person name="Brownlee C."/>
            <person name="Cadoret J.P."/>
            <person name="Chiovitti A."/>
            <person name="Choi C.J."/>
            <person name="Coesel S."/>
            <person name="De Martino A."/>
            <person name="Detter J.C."/>
            <person name="Durkin C."/>
            <person name="Falciatore A."/>
            <person name="Fournet J."/>
            <person name="Haruta M."/>
            <person name="Huysman M.J."/>
            <person name="Jenkins B.D."/>
            <person name="Jiroutova K."/>
            <person name="Jorgensen R.E."/>
            <person name="Joubert Y."/>
            <person name="Kaplan A."/>
            <person name="Kroger N."/>
            <person name="Kroth P.G."/>
            <person name="La Roche J."/>
            <person name="Lindquist E."/>
            <person name="Lommer M."/>
            <person name="Martin-Jezequel V."/>
            <person name="Lopez P.J."/>
            <person name="Lucas S."/>
            <person name="Mangogna M."/>
            <person name="McGinnis K."/>
            <person name="Medlin L.K."/>
            <person name="Montsant A."/>
            <person name="Oudot-Le Secq M.P."/>
            <person name="Napoli C."/>
            <person name="Obornik M."/>
            <person name="Parker M.S."/>
            <person name="Petit J.L."/>
            <person name="Porcel B.M."/>
            <person name="Poulsen N."/>
            <person name="Robison M."/>
            <person name="Rychlewski L."/>
            <person name="Rynearson T.A."/>
            <person name="Schmutz J."/>
            <person name="Shapiro H."/>
            <person name="Siaut M."/>
            <person name="Stanley M."/>
            <person name="Sussman M.R."/>
            <person name="Taylor A.R."/>
            <person name="Vardi A."/>
            <person name="von Dassow P."/>
            <person name="Vyverman W."/>
            <person name="Willis A."/>
            <person name="Wyrwicz L.S."/>
            <person name="Rokhsar D.S."/>
            <person name="Weissenbach J."/>
            <person name="Armbrust E.V."/>
            <person name="Green B.R."/>
            <person name="Van de Peer Y."/>
            <person name="Grigoriev I.V."/>
        </authorList>
    </citation>
    <scope>NUCLEOTIDE SEQUENCE [LARGE SCALE GENOMIC DNA]</scope>
    <source>
        <strain evidence="4 5">CCMP1335</strain>
    </source>
</reference>
<dbReference type="Pfam" id="PF00364">
    <property type="entry name" value="Biotin_lipoyl"/>
    <property type="match status" value="2"/>
</dbReference>
<keyword evidence="1" id="KW-0450">Lipoyl</keyword>
<dbReference type="Gene3D" id="2.40.50.100">
    <property type="match status" value="2"/>
</dbReference>
<dbReference type="OMA" id="KIYCGNG"/>
<keyword evidence="4" id="KW-0808">Transferase</keyword>
<dbReference type="PANTHER" id="PTHR23151:SF90">
    <property type="entry name" value="DIHYDROLIPOYLLYSINE-RESIDUE ACETYLTRANSFERASE COMPONENT OF PYRUVATE DEHYDROGENASE COMPLEX, MITOCHONDRIAL-RELATED"/>
    <property type="match status" value="1"/>
</dbReference>
<dbReference type="PROSITE" id="PS00189">
    <property type="entry name" value="LIPOYL"/>
    <property type="match status" value="2"/>
</dbReference>
<evidence type="ECO:0000313" key="4">
    <source>
        <dbReference type="EMBL" id="EED94645.1"/>
    </source>
</evidence>
<dbReference type="RefSeq" id="XP_002287202.1">
    <property type="nucleotide sequence ID" value="XM_002287166.1"/>
</dbReference>
<keyword evidence="5" id="KW-1185">Reference proteome</keyword>
<gene>
    <name evidence="4" type="primary">LAT1_2</name>
    <name evidence="4" type="ORF">THAPSDRAFT_21177</name>
</gene>
<dbReference type="InterPro" id="IPR045257">
    <property type="entry name" value="E2/Pdx1"/>
</dbReference>
<feature type="domain" description="Lipoyl-binding" evidence="3">
    <location>
        <begin position="14"/>
        <end position="91"/>
    </location>
</feature>
<evidence type="ECO:0000256" key="1">
    <source>
        <dbReference type="ARBA" id="ARBA00022823"/>
    </source>
</evidence>
<protein>
    <submittedName>
        <fullName evidence="4">Dihydrolipoamide s-acetyltransferase</fullName>
        <ecNumber evidence="4">2.3.1.12</ecNumber>
    </submittedName>
</protein>
<dbReference type="EC" id="2.3.1.12" evidence="4"/>
<feature type="domain" description="Lipoyl-binding" evidence="3">
    <location>
        <begin position="137"/>
        <end position="213"/>
    </location>
</feature>
<dbReference type="PANTHER" id="PTHR23151">
    <property type="entry name" value="DIHYDROLIPOAMIDE ACETYL/SUCCINYL-TRANSFERASE-RELATED"/>
    <property type="match status" value="1"/>
</dbReference>
<proteinExistence type="predicted"/>
<dbReference type="CDD" id="cd06849">
    <property type="entry name" value="lipoyl_domain"/>
    <property type="match status" value="2"/>
</dbReference>
<dbReference type="PROSITE" id="PS50968">
    <property type="entry name" value="BIOTINYL_LIPOYL"/>
    <property type="match status" value="2"/>
</dbReference>
<dbReference type="FunFam" id="2.40.50.100:FF:000010">
    <property type="entry name" value="Acetyltransferase component of pyruvate dehydrogenase complex"/>
    <property type="match status" value="2"/>
</dbReference>
<dbReference type="PaxDb" id="35128-Thaps21177"/>
<organism evidence="4 5">
    <name type="scientific">Thalassiosira pseudonana</name>
    <name type="common">Marine diatom</name>
    <name type="synonym">Cyclotella nana</name>
    <dbReference type="NCBI Taxonomy" id="35128"/>
    <lineage>
        <taxon>Eukaryota</taxon>
        <taxon>Sar</taxon>
        <taxon>Stramenopiles</taxon>
        <taxon>Ochrophyta</taxon>
        <taxon>Bacillariophyta</taxon>
        <taxon>Coscinodiscophyceae</taxon>
        <taxon>Thalassiosirophycidae</taxon>
        <taxon>Thalassiosirales</taxon>
        <taxon>Thalassiosiraceae</taxon>
        <taxon>Thalassiosira</taxon>
    </lineage>
</organism>
<evidence type="ECO:0000256" key="2">
    <source>
        <dbReference type="ARBA" id="ARBA00022946"/>
    </source>
</evidence>
<dbReference type="SUPFAM" id="SSF51230">
    <property type="entry name" value="Single hybrid motif"/>
    <property type="match status" value="2"/>
</dbReference>
<dbReference type="InParanoid" id="B8BTR7"/>
<dbReference type="EMBL" id="CM000639">
    <property type="protein sequence ID" value="EED94645.1"/>
    <property type="molecule type" value="Genomic_DNA"/>
</dbReference>
<reference evidence="4 5" key="1">
    <citation type="journal article" date="2004" name="Science">
        <title>The genome of the diatom Thalassiosira pseudonana: ecology, evolution, and metabolism.</title>
        <authorList>
            <person name="Armbrust E.V."/>
            <person name="Berges J.A."/>
            <person name="Bowler C."/>
            <person name="Green B.R."/>
            <person name="Martinez D."/>
            <person name="Putnam N.H."/>
            <person name="Zhou S."/>
            <person name="Allen A.E."/>
            <person name="Apt K.E."/>
            <person name="Bechner M."/>
            <person name="Brzezinski M.A."/>
            <person name="Chaal B.K."/>
            <person name="Chiovitti A."/>
            <person name="Davis A.K."/>
            <person name="Demarest M.S."/>
            <person name="Detter J.C."/>
            <person name="Glavina T."/>
            <person name="Goodstein D."/>
            <person name="Hadi M.Z."/>
            <person name="Hellsten U."/>
            <person name="Hildebrand M."/>
            <person name="Jenkins B.D."/>
            <person name="Jurka J."/>
            <person name="Kapitonov V.V."/>
            <person name="Kroger N."/>
            <person name="Lau W.W."/>
            <person name="Lane T.W."/>
            <person name="Larimer F.W."/>
            <person name="Lippmeier J.C."/>
            <person name="Lucas S."/>
            <person name="Medina M."/>
            <person name="Montsant A."/>
            <person name="Obornik M."/>
            <person name="Parker M.S."/>
            <person name="Palenik B."/>
            <person name="Pazour G.J."/>
            <person name="Richardson P.M."/>
            <person name="Rynearson T.A."/>
            <person name="Saito M.A."/>
            <person name="Schwartz D.C."/>
            <person name="Thamatrakoln K."/>
            <person name="Valentin K."/>
            <person name="Vardi A."/>
            <person name="Wilkerson F.P."/>
            <person name="Rokhsar D.S."/>
        </authorList>
    </citation>
    <scope>NUCLEOTIDE SEQUENCE [LARGE SCALE GENOMIC DNA]</scope>
    <source>
        <strain evidence="4 5">CCMP1335</strain>
    </source>
</reference>